<dbReference type="FunCoup" id="A0A448YHF5">
    <property type="interactions" value="1466"/>
</dbReference>
<evidence type="ECO:0000313" key="1">
    <source>
        <dbReference type="EMBL" id="VEU20350.1"/>
    </source>
</evidence>
<dbReference type="Proteomes" id="UP000290900">
    <property type="component" value="Unassembled WGS sequence"/>
</dbReference>
<dbReference type="InterPro" id="IPR035810">
    <property type="entry name" value="PEBP_euk"/>
</dbReference>
<dbReference type="OrthoDB" id="2506647at2759"/>
<dbReference type="PANTHER" id="PTHR11362">
    <property type="entry name" value="PHOSPHATIDYLETHANOLAMINE-BINDING PROTEIN"/>
    <property type="match status" value="1"/>
</dbReference>
<keyword evidence="2" id="KW-1185">Reference proteome</keyword>
<protein>
    <submittedName>
        <fullName evidence="1">DEKNAAC101107</fullName>
    </submittedName>
</protein>
<dbReference type="STRING" id="13370.A0A448YHF5"/>
<dbReference type="AlphaFoldDB" id="A0A448YHF5"/>
<dbReference type="InterPro" id="IPR036610">
    <property type="entry name" value="PEBP-like_sf"/>
</dbReference>
<dbReference type="GO" id="GO:0005543">
    <property type="term" value="F:phospholipid binding"/>
    <property type="evidence" value="ECO:0007669"/>
    <property type="project" value="TreeGrafter"/>
</dbReference>
<proteinExistence type="predicted"/>
<name>A0A448YHF5_BRENA</name>
<dbReference type="GO" id="GO:0030414">
    <property type="term" value="F:peptidase inhibitor activity"/>
    <property type="evidence" value="ECO:0007669"/>
    <property type="project" value="TreeGrafter"/>
</dbReference>
<dbReference type="SUPFAM" id="SSF49777">
    <property type="entry name" value="PEBP-like"/>
    <property type="match status" value="1"/>
</dbReference>
<dbReference type="PANTHER" id="PTHR11362:SF148">
    <property type="entry name" value="CARBOXYPEPTIDASE Y INHIBITOR"/>
    <property type="match status" value="1"/>
</dbReference>
<dbReference type="GO" id="GO:0046578">
    <property type="term" value="P:regulation of Ras protein signal transduction"/>
    <property type="evidence" value="ECO:0007669"/>
    <property type="project" value="TreeGrafter"/>
</dbReference>
<accession>A0A448YHF5</accession>
<dbReference type="EMBL" id="CAACVR010000003">
    <property type="protein sequence ID" value="VEU20350.1"/>
    <property type="molecule type" value="Genomic_DNA"/>
</dbReference>
<sequence length="214" mass="23609">MTLVTISDSIKDSLTKSEVIPTVIHDKSFTPKGFLTIKYDTDKEVAMGNTIKPADSQNRPRIDFTLNLPSDSSTELKISKDDKFTLVVTDPDAPTKGDEKWSEFCHYLSINVQLNVFDSEKPDNSSSAGSQLTTTDIKGVDLLPYIGPGPPPKTGKHRYVFLLYRQSPGFVPISPEGRPTWGTGVPGSGAAEYAEKYHLTLFAVNFFYAQNLVQ</sequence>
<dbReference type="InterPro" id="IPR008914">
    <property type="entry name" value="PEBP"/>
</dbReference>
<reference evidence="1 2" key="1">
    <citation type="submission" date="2018-12" db="EMBL/GenBank/DDBJ databases">
        <authorList>
            <person name="Tiukova I."/>
            <person name="Dainat J."/>
        </authorList>
    </citation>
    <scope>NUCLEOTIDE SEQUENCE [LARGE SCALE GENOMIC DNA]</scope>
</reference>
<evidence type="ECO:0000313" key="2">
    <source>
        <dbReference type="Proteomes" id="UP000290900"/>
    </source>
</evidence>
<organism evidence="1 2">
    <name type="scientific">Brettanomyces naardenensis</name>
    <name type="common">Yeast</name>
    <dbReference type="NCBI Taxonomy" id="13370"/>
    <lineage>
        <taxon>Eukaryota</taxon>
        <taxon>Fungi</taxon>
        <taxon>Dikarya</taxon>
        <taxon>Ascomycota</taxon>
        <taxon>Saccharomycotina</taxon>
        <taxon>Pichiomycetes</taxon>
        <taxon>Pichiales</taxon>
        <taxon>Pichiaceae</taxon>
        <taxon>Brettanomyces</taxon>
    </lineage>
</organism>
<dbReference type="Gene3D" id="3.90.280.10">
    <property type="entry name" value="PEBP-like"/>
    <property type="match status" value="1"/>
</dbReference>
<dbReference type="GO" id="GO:0030162">
    <property type="term" value="P:regulation of proteolysis"/>
    <property type="evidence" value="ECO:0007669"/>
    <property type="project" value="TreeGrafter"/>
</dbReference>
<dbReference type="InParanoid" id="A0A448YHF5"/>
<gene>
    <name evidence="1" type="ORF">BRENAR_LOCUS1085</name>
</gene>
<dbReference type="CDD" id="cd00866">
    <property type="entry name" value="PEBP_euk"/>
    <property type="match status" value="1"/>
</dbReference>
<dbReference type="Pfam" id="PF01161">
    <property type="entry name" value="PBP"/>
    <property type="match status" value="1"/>
</dbReference>